<dbReference type="eggNOG" id="COG1576">
    <property type="taxonomic scope" value="Bacteria"/>
</dbReference>
<dbReference type="GO" id="GO:0005737">
    <property type="term" value="C:cytoplasm"/>
    <property type="evidence" value="ECO:0007669"/>
    <property type="project" value="UniProtKB-SubCell"/>
</dbReference>
<keyword evidence="1 7" id="KW-0963">Cytoplasm</keyword>
<dbReference type="EC" id="2.1.1.177" evidence="7"/>
<proteinExistence type="inferred from homology"/>
<comment type="subcellular location">
    <subcellularLocation>
        <location evidence="7">Cytoplasm</location>
    </subcellularLocation>
</comment>
<keyword evidence="2 7" id="KW-0698">rRNA processing</keyword>
<evidence type="ECO:0000256" key="4">
    <source>
        <dbReference type="ARBA" id="ARBA00022679"/>
    </source>
</evidence>
<evidence type="ECO:0000256" key="1">
    <source>
        <dbReference type="ARBA" id="ARBA00022490"/>
    </source>
</evidence>
<organism evidence="8 9">
    <name type="scientific">Syntrophothermus lipocalidus (strain DSM 12680 / TGB-C1)</name>
    <dbReference type="NCBI Taxonomy" id="643648"/>
    <lineage>
        <taxon>Bacteria</taxon>
        <taxon>Bacillati</taxon>
        <taxon>Bacillota</taxon>
        <taxon>Clostridia</taxon>
        <taxon>Eubacteriales</taxon>
        <taxon>Syntrophomonadaceae</taxon>
        <taxon>Syntrophothermus</taxon>
    </lineage>
</organism>
<dbReference type="CDD" id="cd18081">
    <property type="entry name" value="RlmH-like"/>
    <property type="match status" value="1"/>
</dbReference>
<sequence>MEIRLISVGKIRDKVYKEKIDEYLKWIRPYARVTFTEGLEERLSPKAGSREQEEARRREGQRVLSLIDKNELLVALDAGGEQVTSDQLAAILERLLVMGKRRLNFVVGGATGLDGSVKARADMVLSLSSLTFPHQLAVLVLSEQLYRVFTIIHSHPYHR</sequence>
<evidence type="ECO:0000256" key="5">
    <source>
        <dbReference type="ARBA" id="ARBA00022691"/>
    </source>
</evidence>
<evidence type="ECO:0000256" key="2">
    <source>
        <dbReference type="ARBA" id="ARBA00022552"/>
    </source>
</evidence>
<feature type="binding site" evidence="7">
    <location>
        <position position="108"/>
    </location>
    <ligand>
        <name>S-adenosyl-L-methionine</name>
        <dbReference type="ChEBI" id="CHEBI:59789"/>
    </ligand>
</feature>
<comment type="subunit">
    <text evidence="7">Homodimer.</text>
</comment>
<evidence type="ECO:0000313" key="9">
    <source>
        <dbReference type="Proteomes" id="UP000000378"/>
    </source>
</evidence>
<protein>
    <recommendedName>
        <fullName evidence="7">Ribosomal RNA large subunit methyltransferase H</fullName>
        <ecNumber evidence="7">2.1.1.177</ecNumber>
    </recommendedName>
    <alternativeName>
        <fullName evidence="7">23S rRNA (pseudouridine1915-N3)-methyltransferase</fullName>
    </alternativeName>
    <alternativeName>
        <fullName evidence="7">23S rRNA m3Psi1915 methyltransferase</fullName>
    </alternativeName>
    <alternativeName>
        <fullName evidence="7">rRNA (pseudouridine-N3-)-methyltransferase RlmH</fullName>
    </alternativeName>
</protein>
<keyword evidence="9" id="KW-1185">Reference proteome</keyword>
<feature type="binding site" evidence="7">
    <location>
        <begin position="127"/>
        <end position="132"/>
    </location>
    <ligand>
        <name>S-adenosyl-L-methionine</name>
        <dbReference type="ChEBI" id="CHEBI:59789"/>
    </ligand>
</feature>
<dbReference type="Gene3D" id="3.40.1280.10">
    <property type="match status" value="1"/>
</dbReference>
<dbReference type="PIRSF" id="PIRSF004505">
    <property type="entry name" value="MT_bac"/>
    <property type="match status" value="1"/>
</dbReference>
<dbReference type="InterPro" id="IPR029028">
    <property type="entry name" value="Alpha/beta_knot_MTases"/>
</dbReference>
<dbReference type="Pfam" id="PF02590">
    <property type="entry name" value="SPOUT_MTase"/>
    <property type="match status" value="1"/>
</dbReference>
<dbReference type="InterPro" id="IPR029026">
    <property type="entry name" value="tRNA_m1G_MTases_N"/>
</dbReference>
<accession>D7CK82</accession>
<feature type="binding site" evidence="7">
    <location>
        <position position="76"/>
    </location>
    <ligand>
        <name>S-adenosyl-L-methionine</name>
        <dbReference type="ChEBI" id="CHEBI:59789"/>
    </ligand>
</feature>
<dbReference type="RefSeq" id="WP_013176468.1">
    <property type="nucleotide sequence ID" value="NC_014220.1"/>
</dbReference>
<evidence type="ECO:0000313" key="8">
    <source>
        <dbReference type="EMBL" id="ADI03066.1"/>
    </source>
</evidence>
<dbReference type="Proteomes" id="UP000000378">
    <property type="component" value="Chromosome"/>
</dbReference>
<dbReference type="KEGG" id="slp:Slip_2327"/>
<dbReference type="SUPFAM" id="SSF75217">
    <property type="entry name" value="alpha/beta knot"/>
    <property type="match status" value="1"/>
</dbReference>
<reference evidence="8 9" key="2">
    <citation type="journal article" date="2010" name="Stand. Genomic Sci.">
        <title>Complete genome sequence of Syntrophothermus lipocalidus type strain (TGB-C1).</title>
        <authorList>
            <person name="Djao O.D."/>
            <person name="Zhang X."/>
            <person name="Lucas S."/>
            <person name="Lapidus A."/>
            <person name="Del Rio T.G."/>
            <person name="Nolan M."/>
            <person name="Tice H."/>
            <person name="Cheng J.F."/>
            <person name="Han C."/>
            <person name="Tapia R."/>
            <person name="Goodwin L."/>
            <person name="Pitluck S."/>
            <person name="Liolios K."/>
            <person name="Ivanova N."/>
            <person name="Mavromatis K."/>
            <person name="Mikhailova N."/>
            <person name="Ovchinnikova G."/>
            <person name="Pati A."/>
            <person name="Brambilla E."/>
            <person name="Chen A."/>
            <person name="Palaniappan K."/>
            <person name="Land M."/>
            <person name="Hauser L."/>
            <person name="Chang Y.J."/>
            <person name="Jeffries C.D."/>
            <person name="Rohde M."/>
            <person name="Sikorski J."/>
            <person name="Spring S."/>
            <person name="Goker M."/>
            <person name="Detter J.C."/>
            <person name="Woyke T."/>
            <person name="Bristow J."/>
            <person name="Eisen J.A."/>
            <person name="Markowitz V."/>
            <person name="Hugenholtz P."/>
            <person name="Kyrpides N.C."/>
            <person name="Klenk H.P."/>
        </authorList>
    </citation>
    <scope>NUCLEOTIDE SEQUENCE [LARGE SCALE GENOMIC DNA]</scope>
    <source>
        <strain evidence="9">DSM 12680 / TGB-C1</strain>
    </source>
</reference>
<dbReference type="PANTHER" id="PTHR33603">
    <property type="entry name" value="METHYLTRANSFERASE"/>
    <property type="match status" value="1"/>
</dbReference>
<dbReference type="AlphaFoldDB" id="D7CK82"/>
<keyword evidence="3 7" id="KW-0489">Methyltransferase</keyword>
<dbReference type="OrthoDB" id="9806643at2"/>
<comment type="function">
    <text evidence="7">Specifically methylates the pseudouridine at position 1915 (m3Psi1915) in 23S rRNA.</text>
</comment>
<keyword evidence="4 7" id="KW-0808">Transferase</keyword>
<evidence type="ECO:0000256" key="3">
    <source>
        <dbReference type="ARBA" id="ARBA00022603"/>
    </source>
</evidence>
<dbReference type="HAMAP" id="MF_00658">
    <property type="entry name" value="23SrRNA_methyltr_H"/>
    <property type="match status" value="1"/>
</dbReference>
<dbReference type="HOGENOM" id="CLU_100552_0_0_9"/>
<keyword evidence="5 7" id="KW-0949">S-adenosyl-L-methionine</keyword>
<evidence type="ECO:0000256" key="7">
    <source>
        <dbReference type="HAMAP-Rule" id="MF_00658"/>
    </source>
</evidence>
<gene>
    <name evidence="7" type="primary">rlmH</name>
    <name evidence="8" type="ordered locus">Slip_2327</name>
</gene>
<dbReference type="PANTHER" id="PTHR33603:SF1">
    <property type="entry name" value="RIBOSOMAL RNA LARGE SUBUNIT METHYLTRANSFERASE H"/>
    <property type="match status" value="1"/>
</dbReference>
<name>D7CK82_SYNLT</name>
<evidence type="ECO:0000256" key="6">
    <source>
        <dbReference type="ARBA" id="ARBA00038303"/>
    </source>
</evidence>
<reference evidence="9" key="1">
    <citation type="journal article" date="2010" name="Stand. Genomic Sci.">
        <title>Complete genome sequence of Syntrophothermus lipocalidus type strain (TGB-C1T).</title>
        <authorList>
            <consortium name="US DOE Joint Genome Institute (JGI-PGF)"/>
            <person name="Djao O."/>
            <person name="Zhang X."/>
            <person name="Lucas S."/>
            <person name="Lapidus A."/>
            <person name="Glavina Del Rio T."/>
            <person name="Nolan M."/>
            <person name="Tice H."/>
            <person name="Cheng J."/>
            <person name="Han C."/>
            <person name="Tapia R."/>
            <person name="Goodwin L."/>
            <person name="Pitluck S."/>
            <person name="Liolios K."/>
            <person name="Ivanova N."/>
            <person name="Mavromatis K."/>
            <person name="Mikhailova N."/>
            <person name="Ovchinnikova G."/>
            <person name="Pati A."/>
            <person name="Brambilla E."/>
            <person name="Chen A."/>
            <person name="Palaniappan K."/>
            <person name="Land M."/>
            <person name="Hauser L."/>
            <person name="Chang Y."/>
            <person name="Jeffries C."/>
            <person name="Rohde M."/>
            <person name="Sikorski J."/>
            <person name="Spring S."/>
            <person name="Goker M."/>
            <person name="Detter J."/>
            <person name="Woyke T."/>
            <person name="Bristow J."/>
            <person name="Eisen J."/>
            <person name="Markowitz V."/>
            <person name="Hugenholtz P."/>
            <person name="Kyrpides N."/>
            <person name="Klenk H."/>
        </authorList>
    </citation>
    <scope>NUCLEOTIDE SEQUENCE [LARGE SCALE GENOMIC DNA]</scope>
    <source>
        <strain evidence="9">DSM 12680 / TGB-C1</strain>
    </source>
</reference>
<comment type="similarity">
    <text evidence="6 7">Belongs to the RNA methyltransferase RlmH family.</text>
</comment>
<dbReference type="InterPro" id="IPR003742">
    <property type="entry name" value="RlmH-like"/>
</dbReference>
<dbReference type="GO" id="GO:0070038">
    <property type="term" value="F:rRNA (pseudouridine-N3-)-methyltransferase activity"/>
    <property type="evidence" value="ECO:0007669"/>
    <property type="project" value="UniProtKB-UniRule"/>
</dbReference>
<dbReference type="EMBL" id="CP002048">
    <property type="protein sequence ID" value="ADI03066.1"/>
    <property type="molecule type" value="Genomic_DNA"/>
</dbReference>
<comment type="catalytic activity">
    <reaction evidence="7">
        <text>pseudouridine(1915) in 23S rRNA + S-adenosyl-L-methionine = N(3)-methylpseudouridine(1915) in 23S rRNA + S-adenosyl-L-homocysteine + H(+)</text>
        <dbReference type="Rhea" id="RHEA:42752"/>
        <dbReference type="Rhea" id="RHEA-COMP:10221"/>
        <dbReference type="Rhea" id="RHEA-COMP:10222"/>
        <dbReference type="ChEBI" id="CHEBI:15378"/>
        <dbReference type="ChEBI" id="CHEBI:57856"/>
        <dbReference type="ChEBI" id="CHEBI:59789"/>
        <dbReference type="ChEBI" id="CHEBI:65314"/>
        <dbReference type="ChEBI" id="CHEBI:74486"/>
        <dbReference type="EC" id="2.1.1.177"/>
    </reaction>
</comment>
<dbReference type="STRING" id="643648.Slip_2327"/>